<dbReference type="AlphaFoldDB" id="B4QSP0"/>
<evidence type="ECO:0000313" key="3">
    <source>
        <dbReference type="Proteomes" id="UP000000304"/>
    </source>
</evidence>
<reference evidence="2 3" key="1">
    <citation type="journal article" date="2007" name="Nature">
        <title>Evolution of genes and genomes on the Drosophila phylogeny.</title>
        <authorList>
            <consortium name="Drosophila 12 Genomes Consortium"/>
            <person name="Clark A.G."/>
            <person name="Eisen M.B."/>
            <person name="Smith D.R."/>
            <person name="Bergman C.M."/>
            <person name="Oliver B."/>
            <person name="Markow T.A."/>
            <person name="Kaufman T.C."/>
            <person name="Kellis M."/>
            <person name="Gelbart W."/>
            <person name="Iyer V.N."/>
            <person name="Pollard D.A."/>
            <person name="Sackton T.B."/>
            <person name="Larracuente A.M."/>
            <person name="Singh N.D."/>
            <person name="Abad J.P."/>
            <person name="Abt D.N."/>
            <person name="Adryan B."/>
            <person name="Aguade M."/>
            <person name="Akashi H."/>
            <person name="Anderson W.W."/>
            <person name="Aquadro C.F."/>
            <person name="Ardell D.H."/>
            <person name="Arguello R."/>
            <person name="Artieri C.G."/>
            <person name="Barbash D.A."/>
            <person name="Barker D."/>
            <person name="Barsanti P."/>
            <person name="Batterham P."/>
            <person name="Batzoglou S."/>
            <person name="Begun D."/>
            <person name="Bhutkar A."/>
            <person name="Blanco E."/>
            <person name="Bosak S.A."/>
            <person name="Bradley R.K."/>
            <person name="Brand A.D."/>
            <person name="Brent M.R."/>
            <person name="Brooks A.N."/>
            <person name="Brown R.H."/>
            <person name="Butlin R.K."/>
            <person name="Caggese C."/>
            <person name="Calvi B.R."/>
            <person name="Bernardo de Carvalho A."/>
            <person name="Caspi A."/>
            <person name="Castrezana S."/>
            <person name="Celniker S.E."/>
            <person name="Chang J.L."/>
            <person name="Chapple C."/>
            <person name="Chatterji S."/>
            <person name="Chinwalla A."/>
            <person name="Civetta A."/>
            <person name="Clifton S.W."/>
            <person name="Comeron J.M."/>
            <person name="Costello J.C."/>
            <person name="Coyne J.A."/>
            <person name="Daub J."/>
            <person name="David R.G."/>
            <person name="Delcher A.L."/>
            <person name="Delehaunty K."/>
            <person name="Do C.B."/>
            <person name="Ebling H."/>
            <person name="Edwards K."/>
            <person name="Eickbush T."/>
            <person name="Evans J.D."/>
            <person name="Filipski A."/>
            <person name="Findeiss S."/>
            <person name="Freyhult E."/>
            <person name="Fulton L."/>
            <person name="Fulton R."/>
            <person name="Garcia A.C."/>
            <person name="Gardiner A."/>
            <person name="Garfield D.A."/>
            <person name="Garvin B.E."/>
            <person name="Gibson G."/>
            <person name="Gilbert D."/>
            <person name="Gnerre S."/>
            <person name="Godfrey J."/>
            <person name="Good R."/>
            <person name="Gotea V."/>
            <person name="Gravely B."/>
            <person name="Greenberg A.J."/>
            <person name="Griffiths-Jones S."/>
            <person name="Gross S."/>
            <person name="Guigo R."/>
            <person name="Gustafson E.A."/>
            <person name="Haerty W."/>
            <person name="Hahn M.W."/>
            <person name="Halligan D.L."/>
            <person name="Halpern A.L."/>
            <person name="Halter G.M."/>
            <person name="Han M.V."/>
            <person name="Heger A."/>
            <person name="Hillier L."/>
            <person name="Hinrichs A.S."/>
            <person name="Holmes I."/>
            <person name="Hoskins R.A."/>
            <person name="Hubisz M.J."/>
            <person name="Hultmark D."/>
            <person name="Huntley M.A."/>
            <person name="Jaffe D.B."/>
            <person name="Jagadeeshan S."/>
            <person name="Jeck W.R."/>
            <person name="Johnson J."/>
            <person name="Jones C.D."/>
            <person name="Jordan W.C."/>
            <person name="Karpen G.H."/>
            <person name="Kataoka E."/>
            <person name="Keightley P.D."/>
            <person name="Kheradpour P."/>
            <person name="Kirkness E.F."/>
            <person name="Koerich L.B."/>
            <person name="Kristiansen K."/>
            <person name="Kudrna D."/>
            <person name="Kulathinal R.J."/>
            <person name="Kumar S."/>
            <person name="Kwok R."/>
            <person name="Lander E."/>
            <person name="Langley C.H."/>
            <person name="Lapoint R."/>
            <person name="Lazzaro B.P."/>
            <person name="Lee S.J."/>
            <person name="Levesque L."/>
            <person name="Li R."/>
            <person name="Lin C.F."/>
            <person name="Lin M.F."/>
            <person name="Lindblad-Toh K."/>
            <person name="Llopart A."/>
            <person name="Long M."/>
            <person name="Low L."/>
            <person name="Lozovsky E."/>
            <person name="Lu J."/>
            <person name="Luo M."/>
            <person name="Machado C.A."/>
            <person name="Makalowski W."/>
            <person name="Marzo M."/>
            <person name="Matsuda M."/>
            <person name="Matzkin L."/>
            <person name="McAllister B."/>
            <person name="McBride C.S."/>
            <person name="McKernan B."/>
            <person name="McKernan K."/>
            <person name="Mendez-Lago M."/>
            <person name="Minx P."/>
            <person name="Mollenhauer M.U."/>
            <person name="Montooth K."/>
            <person name="Mount S.M."/>
            <person name="Mu X."/>
            <person name="Myers E."/>
            <person name="Negre B."/>
            <person name="Newfeld S."/>
            <person name="Nielsen R."/>
            <person name="Noor M.A."/>
            <person name="O'Grady P."/>
            <person name="Pachter L."/>
            <person name="Papaceit M."/>
            <person name="Parisi M.J."/>
            <person name="Parisi M."/>
            <person name="Parts L."/>
            <person name="Pedersen J.S."/>
            <person name="Pesole G."/>
            <person name="Phillippy A.M."/>
            <person name="Ponting C.P."/>
            <person name="Pop M."/>
            <person name="Porcelli D."/>
            <person name="Powell J.R."/>
            <person name="Prohaska S."/>
            <person name="Pruitt K."/>
            <person name="Puig M."/>
            <person name="Quesneville H."/>
            <person name="Ram K.R."/>
            <person name="Rand D."/>
            <person name="Rasmussen M.D."/>
            <person name="Reed L.K."/>
            <person name="Reenan R."/>
            <person name="Reily A."/>
            <person name="Remington K.A."/>
            <person name="Rieger T.T."/>
            <person name="Ritchie M.G."/>
            <person name="Robin C."/>
            <person name="Rogers Y.H."/>
            <person name="Rohde C."/>
            <person name="Rozas J."/>
            <person name="Rubenfield M.J."/>
            <person name="Ruiz A."/>
            <person name="Russo S."/>
            <person name="Salzberg S.L."/>
            <person name="Sanchez-Gracia A."/>
            <person name="Saranga D.J."/>
            <person name="Sato H."/>
            <person name="Schaeffer S.W."/>
            <person name="Schatz M.C."/>
            <person name="Schlenke T."/>
            <person name="Schwartz R."/>
            <person name="Segarra C."/>
            <person name="Singh R.S."/>
            <person name="Sirot L."/>
            <person name="Sirota M."/>
            <person name="Sisneros N.B."/>
            <person name="Smith C.D."/>
            <person name="Smith T.F."/>
            <person name="Spieth J."/>
            <person name="Stage D.E."/>
            <person name="Stark A."/>
            <person name="Stephan W."/>
            <person name="Strausberg R.L."/>
            <person name="Strempel S."/>
            <person name="Sturgill D."/>
            <person name="Sutton G."/>
            <person name="Sutton G.G."/>
            <person name="Tao W."/>
            <person name="Teichmann S."/>
            <person name="Tobari Y.N."/>
            <person name="Tomimura Y."/>
            <person name="Tsolas J.M."/>
            <person name="Valente V.L."/>
            <person name="Venter E."/>
            <person name="Venter J.C."/>
            <person name="Vicario S."/>
            <person name="Vieira F.G."/>
            <person name="Vilella A.J."/>
            <person name="Villasante A."/>
            <person name="Walenz B."/>
            <person name="Wang J."/>
            <person name="Wasserman M."/>
            <person name="Watts T."/>
            <person name="Wilson D."/>
            <person name="Wilson R.K."/>
            <person name="Wing R.A."/>
            <person name="Wolfner M.F."/>
            <person name="Wong A."/>
            <person name="Wong G.K."/>
            <person name="Wu C.I."/>
            <person name="Wu G."/>
            <person name="Yamamoto D."/>
            <person name="Yang H.P."/>
            <person name="Yang S.P."/>
            <person name="Yorke J.A."/>
            <person name="Yoshida K."/>
            <person name="Zdobnov E."/>
            <person name="Zhang P."/>
            <person name="Zhang Y."/>
            <person name="Zimin A.V."/>
            <person name="Baldwin J."/>
            <person name="Abdouelleil A."/>
            <person name="Abdulkadir J."/>
            <person name="Abebe A."/>
            <person name="Abera B."/>
            <person name="Abreu J."/>
            <person name="Acer S.C."/>
            <person name="Aftuck L."/>
            <person name="Alexander A."/>
            <person name="An P."/>
            <person name="Anderson E."/>
            <person name="Anderson S."/>
            <person name="Arachi H."/>
            <person name="Azer M."/>
            <person name="Bachantsang P."/>
            <person name="Barry A."/>
            <person name="Bayul T."/>
            <person name="Berlin A."/>
            <person name="Bessette D."/>
            <person name="Bloom T."/>
            <person name="Blye J."/>
            <person name="Boguslavskiy L."/>
            <person name="Bonnet C."/>
            <person name="Boukhgalter B."/>
            <person name="Bourzgui I."/>
            <person name="Brown A."/>
            <person name="Cahill P."/>
            <person name="Channer S."/>
            <person name="Cheshatsang Y."/>
            <person name="Chuda L."/>
            <person name="Citroen M."/>
            <person name="Collymore A."/>
            <person name="Cooke P."/>
            <person name="Costello M."/>
            <person name="D'Aco K."/>
            <person name="Daza R."/>
            <person name="De Haan G."/>
            <person name="DeGray S."/>
            <person name="DeMaso C."/>
            <person name="Dhargay N."/>
            <person name="Dooley K."/>
            <person name="Dooley E."/>
            <person name="Doricent M."/>
            <person name="Dorje P."/>
            <person name="Dorjee K."/>
            <person name="Dupes A."/>
            <person name="Elong R."/>
            <person name="Falk J."/>
            <person name="Farina A."/>
            <person name="Faro S."/>
            <person name="Ferguson D."/>
            <person name="Fisher S."/>
            <person name="Foley C.D."/>
            <person name="Franke A."/>
            <person name="Friedrich D."/>
            <person name="Gadbois L."/>
            <person name="Gearin G."/>
            <person name="Gearin C.R."/>
            <person name="Giannoukos G."/>
            <person name="Goode T."/>
            <person name="Graham J."/>
            <person name="Grandbois E."/>
            <person name="Grewal S."/>
            <person name="Gyaltsen K."/>
            <person name="Hafez N."/>
            <person name="Hagos B."/>
            <person name="Hall J."/>
            <person name="Henson C."/>
            <person name="Hollinger A."/>
            <person name="Honan T."/>
            <person name="Huard M.D."/>
            <person name="Hughes L."/>
            <person name="Hurhula B."/>
            <person name="Husby M.E."/>
            <person name="Kamat A."/>
            <person name="Kanga B."/>
            <person name="Kashin S."/>
            <person name="Khazanovich D."/>
            <person name="Kisner P."/>
            <person name="Lance K."/>
            <person name="Lara M."/>
            <person name="Lee W."/>
            <person name="Lennon N."/>
            <person name="Letendre F."/>
            <person name="LeVine R."/>
            <person name="Lipovsky A."/>
            <person name="Liu X."/>
            <person name="Liu J."/>
            <person name="Liu S."/>
            <person name="Lokyitsang T."/>
            <person name="Lokyitsang Y."/>
            <person name="Lubonja R."/>
            <person name="Lui A."/>
            <person name="MacDonald P."/>
            <person name="Magnisalis V."/>
            <person name="Maru K."/>
            <person name="Matthews C."/>
            <person name="McCusker W."/>
            <person name="McDonough S."/>
            <person name="Mehta T."/>
            <person name="Meldrim J."/>
            <person name="Meneus L."/>
            <person name="Mihai O."/>
            <person name="Mihalev A."/>
            <person name="Mihova T."/>
            <person name="Mittelman R."/>
            <person name="Mlenga V."/>
            <person name="Montmayeur A."/>
            <person name="Mulrain L."/>
            <person name="Navidi A."/>
            <person name="Naylor J."/>
            <person name="Negash T."/>
            <person name="Nguyen T."/>
            <person name="Nguyen N."/>
            <person name="Nicol R."/>
            <person name="Norbu C."/>
            <person name="Norbu N."/>
            <person name="Novod N."/>
            <person name="O'Neill B."/>
            <person name="Osman S."/>
            <person name="Markiewicz E."/>
            <person name="Oyono O.L."/>
            <person name="Patti C."/>
            <person name="Phunkhang P."/>
            <person name="Pierre F."/>
            <person name="Priest M."/>
            <person name="Raghuraman S."/>
            <person name="Rege F."/>
            <person name="Reyes R."/>
            <person name="Rise C."/>
            <person name="Rogov P."/>
            <person name="Ross K."/>
            <person name="Ryan E."/>
            <person name="Settipalli S."/>
            <person name="Shea T."/>
            <person name="Sherpa N."/>
            <person name="Shi L."/>
            <person name="Shih D."/>
            <person name="Sparrow T."/>
            <person name="Spaulding J."/>
            <person name="Stalker J."/>
            <person name="Stange-Thomann N."/>
            <person name="Stavropoulos S."/>
            <person name="Stone C."/>
            <person name="Strader C."/>
            <person name="Tesfaye S."/>
            <person name="Thomson T."/>
            <person name="Thoulutsang Y."/>
            <person name="Thoulutsang D."/>
            <person name="Topham K."/>
            <person name="Topping I."/>
            <person name="Tsamla T."/>
            <person name="Vassiliev H."/>
            <person name="Vo A."/>
            <person name="Wangchuk T."/>
            <person name="Wangdi T."/>
            <person name="Weiand M."/>
            <person name="Wilkinson J."/>
            <person name="Wilson A."/>
            <person name="Yadav S."/>
            <person name="Young G."/>
            <person name="Yu Q."/>
            <person name="Zembek L."/>
            <person name="Zhong D."/>
            <person name="Zimmer A."/>
            <person name="Zwirko Z."/>
            <person name="Jaffe D.B."/>
            <person name="Alvarez P."/>
            <person name="Brockman W."/>
            <person name="Butler J."/>
            <person name="Chin C."/>
            <person name="Gnerre S."/>
            <person name="Grabherr M."/>
            <person name="Kleber M."/>
            <person name="Mauceli E."/>
            <person name="MacCallum I."/>
        </authorList>
    </citation>
    <scope>NUCLEOTIDE SEQUENCE [LARGE SCALE GENOMIC DNA]</scope>
    <source>
        <strain evidence="3">white501</strain>
    </source>
</reference>
<dbReference type="STRING" id="7240.B4QSP0"/>
<keyword evidence="3" id="KW-1185">Reference proteome</keyword>
<dbReference type="HOGENOM" id="CLU_2673761_0_0_1"/>
<protein>
    <submittedName>
        <fullName evidence="2">GD21589</fullName>
    </submittedName>
</protein>
<dbReference type="Proteomes" id="UP000000304">
    <property type="component" value="Chromosome 3R"/>
</dbReference>
<evidence type="ECO:0000256" key="1">
    <source>
        <dbReference type="SAM" id="MobiDB-lite"/>
    </source>
</evidence>
<organism evidence="2 3">
    <name type="scientific">Drosophila simulans</name>
    <name type="common">Fruit fly</name>
    <dbReference type="NCBI Taxonomy" id="7240"/>
    <lineage>
        <taxon>Eukaryota</taxon>
        <taxon>Metazoa</taxon>
        <taxon>Ecdysozoa</taxon>
        <taxon>Arthropoda</taxon>
        <taxon>Hexapoda</taxon>
        <taxon>Insecta</taxon>
        <taxon>Pterygota</taxon>
        <taxon>Neoptera</taxon>
        <taxon>Endopterygota</taxon>
        <taxon>Diptera</taxon>
        <taxon>Brachycera</taxon>
        <taxon>Muscomorpha</taxon>
        <taxon>Ephydroidea</taxon>
        <taxon>Drosophilidae</taxon>
        <taxon>Drosophila</taxon>
        <taxon>Sophophora</taxon>
    </lineage>
</organism>
<feature type="compositionally biased region" description="Basic and acidic residues" evidence="1">
    <location>
        <begin position="50"/>
        <end position="68"/>
    </location>
</feature>
<dbReference type="OrthoDB" id="331699at2759"/>
<dbReference type="Bgee" id="FBgn0193014">
    <property type="expression patterns" value="Expressed in adult organism and 3 other cell types or tissues"/>
</dbReference>
<sequence>MLCRLARGFGTALARRSYWSTARRRRLLATSSPALACQQLPRSYTLDNGPKVKSDHRSGTMVEARAEEGGAATKN</sequence>
<feature type="region of interest" description="Disordered" evidence="1">
    <location>
        <begin position="45"/>
        <end position="75"/>
    </location>
</feature>
<dbReference type="EMBL" id="CM000364">
    <property type="protein sequence ID" value="EDX15137.1"/>
    <property type="molecule type" value="Genomic_DNA"/>
</dbReference>
<proteinExistence type="predicted"/>
<name>B4QSP0_DROSI</name>
<accession>B4QSP0</accession>
<gene>
    <name evidence="2" type="primary">Dsim\GD21589</name>
    <name evidence="2" type="ORF">Dsim_GD21589</name>
</gene>
<evidence type="ECO:0000313" key="2">
    <source>
        <dbReference type="EMBL" id="EDX15137.1"/>
    </source>
</evidence>